<keyword evidence="3" id="KW-1185">Reference proteome</keyword>
<protein>
    <submittedName>
        <fullName evidence="2">Phage terminase small subunit-related protein</fullName>
    </submittedName>
</protein>
<dbReference type="Proteomes" id="UP001600039">
    <property type="component" value="Unassembled WGS sequence"/>
</dbReference>
<dbReference type="InterPro" id="IPR018925">
    <property type="entry name" value="XtmA-like_N"/>
</dbReference>
<proteinExistence type="predicted"/>
<reference evidence="2 3" key="1">
    <citation type="submission" date="2024-06" db="EMBL/GenBank/DDBJ databases">
        <title>Flavobacterium spp. isolated from glacier.</title>
        <authorList>
            <person name="Han D."/>
        </authorList>
    </citation>
    <scope>NUCLEOTIDE SEQUENCE [LARGE SCALE GENOMIC DNA]</scope>
    <source>
        <strain evidence="2 3">LB3P45</strain>
    </source>
</reference>
<accession>A0ABW6HPW9</accession>
<sequence length="184" mass="21201">MAVRKQVERDFAKILFVNENISQKEIASRLKVTEKTVGKWIKEDNWESLKVSMLVTKDNQLTSLYKQLETLNNEITNRPIVYDIPTFLLKPIKLKDSHGDEYLEFPKINPKDYPIKIGNVATSKDADIISKITSSIKKLETETNIGETVEVAKQLIQFIRSQDVSFANQLTKYCDGFITQKMKK</sequence>
<evidence type="ECO:0000313" key="3">
    <source>
        <dbReference type="Proteomes" id="UP001600039"/>
    </source>
</evidence>
<dbReference type="RefSeq" id="WP_379858838.1">
    <property type="nucleotide sequence ID" value="NZ_JBHZQA010000010.1"/>
</dbReference>
<dbReference type="Pfam" id="PF10668">
    <property type="entry name" value="Phage_terminase"/>
    <property type="match status" value="1"/>
</dbReference>
<feature type="domain" description="PBSX phage terminase small subunit-like N-terminal" evidence="1">
    <location>
        <begin position="1"/>
        <end position="51"/>
    </location>
</feature>
<evidence type="ECO:0000313" key="2">
    <source>
        <dbReference type="EMBL" id="MFE3849092.1"/>
    </source>
</evidence>
<organism evidence="2 3">
    <name type="scientific">Flavobacterium fructosi</name>
    <dbReference type="NCBI Taxonomy" id="3230416"/>
    <lineage>
        <taxon>Bacteria</taxon>
        <taxon>Pseudomonadati</taxon>
        <taxon>Bacteroidota</taxon>
        <taxon>Flavobacteriia</taxon>
        <taxon>Flavobacteriales</taxon>
        <taxon>Flavobacteriaceae</taxon>
        <taxon>Flavobacterium</taxon>
    </lineage>
</organism>
<comment type="caution">
    <text evidence="2">The sequence shown here is derived from an EMBL/GenBank/DDBJ whole genome shotgun (WGS) entry which is preliminary data.</text>
</comment>
<evidence type="ECO:0000259" key="1">
    <source>
        <dbReference type="Pfam" id="PF10668"/>
    </source>
</evidence>
<name>A0ABW6HPW9_9FLAO</name>
<dbReference type="EMBL" id="JBHZQA010000010">
    <property type="protein sequence ID" value="MFE3849092.1"/>
    <property type="molecule type" value="Genomic_DNA"/>
</dbReference>
<gene>
    <name evidence="2" type="ORF">ACFX5D_14055</name>
</gene>